<dbReference type="STRING" id="75913.A0A0K0F013"/>
<evidence type="ECO:0000313" key="3">
    <source>
        <dbReference type="Proteomes" id="UP000035680"/>
    </source>
</evidence>
<sequence>MNFNHFNSSCFSKKRQEALEYHDNIHNACRNDKCIHNNSTNSPIRGLLKYRDSFDINSKNNYTDNGKSENNHTDNGKSENNHTDNGKSENNYTENGKSENNHTDNRRSQNNFTDNGKSENNYTENGKSENNHTDNGRSQNNFTDNGRSENNHTDNGRSENNYTSNANRSSNYNFLLNNSNNFGEEPRYYLHVGNPENIEYAVWIGIFILFVMYYPFSTLVFAIICYYILNCRIVRVQSSNANSLLPLEDTSSRNVRE</sequence>
<accession>A0A0K0F013</accession>
<feature type="compositionally biased region" description="Polar residues" evidence="1">
    <location>
        <begin position="136"/>
        <end position="145"/>
    </location>
</feature>
<dbReference type="Proteomes" id="UP000035680">
    <property type="component" value="Unassembled WGS sequence"/>
</dbReference>
<evidence type="ECO:0000313" key="4">
    <source>
        <dbReference type="WBParaSite" id="SVE_0212400.1"/>
    </source>
</evidence>
<feature type="compositionally biased region" description="Basic and acidic residues" evidence="1">
    <location>
        <begin position="66"/>
        <end position="87"/>
    </location>
</feature>
<name>A0A0K0F013_STRVS</name>
<feature type="compositionally biased region" description="Basic and acidic residues" evidence="1">
    <location>
        <begin position="146"/>
        <end position="157"/>
    </location>
</feature>
<proteinExistence type="predicted"/>
<keyword evidence="2" id="KW-1133">Transmembrane helix</keyword>
<keyword evidence="2" id="KW-0472">Membrane</keyword>
<organism evidence="3 4">
    <name type="scientific">Strongyloides venezuelensis</name>
    <name type="common">Threadworm</name>
    <dbReference type="NCBI Taxonomy" id="75913"/>
    <lineage>
        <taxon>Eukaryota</taxon>
        <taxon>Metazoa</taxon>
        <taxon>Ecdysozoa</taxon>
        <taxon>Nematoda</taxon>
        <taxon>Chromadorea</taxon>
        <taxon>Rhabditida</taxon>
        <taxon>Tylenchina</taxon>
        <taxon>Panagrolaimomorpha</taxon>
        <taxon>Strongyloidoidea</taxon>
        <taxon>Strongyloididae</taxon>
        <taxon>Strongyloides</taxon>
    </lineage>
</organism>
<keyword evidence="2" id="KW-0812">Transmembrane</keyword>
<evidence type="ECO:0000256" key="1">
    <source>
        <dbReference type="SAM" id="MobiDB-lite"/>
    </source>
</evidence>
<dbReference type="WBParaSite" id="SVE_0212400.1">
    <property type="protein sequence ID" value="SVE_0212400.1"/>
    <property type="gene ID" value="SVE_0212400"/>
</dbReference>
<protein>
    <submittedName>
        <fullName evidence="4">E3 ubiquitin-protein ligase</fullName>
    </submittedName>
</protein>
<dbReference type="AlphaFoldDB" id="A0A0K0F013"/>
<reference evidence="3" key="1">
    <citation type="submission" date="2014-07" db="EMBL/GenBank/DDBJ databases">
        <authorList>
            <person name="Martin A.A"/>
            <person name="De Silva N."/>
        </authorList>
    </citation>
    <scope>NUCLEOTIDE SEQUENCE</scope>
</reference>
<evidence type="ECO:0000256" key="2">
    <source>
        <dbReference type="SAM" id="Phobius"/>
    </source>
</evidence>
<feature type="compositionally biased region" description="Basic and acidic residues" evidence="1">
    <location>
        <begin position="96"/>
        <end position="107"/>
    </location>
</feature>
<feature type="compositionally biased region" description="Polar residues" evidence="1">
    <location>
        <begin position="108"/>
        <end position="125"/>
    </location>
</feature>
<feature type="transmembrane region" description="Helical" evidence="2">
    <location>
        <begin position="200"/>
        <end position="229"/>
    </location>
</feature>
<reference evidence="4" key="2">
    <citation type="submission" date="2015-08" db="UniProtKB">
        <authorList>
            <consortium name="WormBaseParasite"/>
        </authorList>
    </citation>
    <scope>IDENTIFICATION</scope>
</reference>
<feature type="compositionally biased region" description="Basic and acidic residues" evidence="1">
    <location>
        <begin position="126"/>
        <end position="135"/>
    </location>
</feature>
<feature type="region of interest" description="Disordered" evidence="1">
    <location>
        <begin position="59"/>
        <end position="166"/>
    </location>
</feature>
<keyword evidence="3" id="KW-1185">Reference proteome</keyword>